<dbReference type="AlphaFoldDB" id="A0A852TMG9"/>
<proteinExistence type="predicted"/>
<protein>
    <recommendedName>
        <fullName evidence="2">ANTAR domain-containing protein</fullName>
    </recommendedName>
</protein>
<accession>A0A852TMG9</accession>
<dbReference type="PROSITE" id="PS50921">
    <property type="entry name" value="ANTAR"/>
    <property type="match status" value="1"/>
</dbReference>
<gene>
    <name evidence="3" type="ORF">HDA32_000606</name>
</gene>
<dbReference type="Pfam" id="PF03861">
    <property type="entry name" value="ANTAR"/>
    <property type="match status" value="1"/>
</dbReference>
<keyword evidence="4" id="KW-1185">Reference proteome</keyword>
<reference evidence="3 4" key="1">
    <citation type="submission" date="2020-07" db="EMBL/GenBank/DDBJ databases">
        <title>Sequencing the genomes of 1000 actinobacteria strains.</title>
        <authorList>
            <person name="Klenk H.-P."/>
        </authorList>
    </citation>
    <scope>NUCLEOTIDE SEQUENCE [LARGE SCALE GENOMIC DNA]</scope>
    <source>
        <strain evidence="3 4">CXB654</strain>
    </source>
</reference>
<organism evidence="3 4">
    <name type="scientific">Spinactinospora alkalitolerans</name>
    <dbReference type="NCBI Taxonomy" id="687207"/>
    <lineage>
        <taxon>Bacteria</taxon>
        <taxon>Bacillati</taxon>
        <taxon>Actinomycetota</taxon>
        <taxon>Actinomycetes</taxon>
        <taxon>Streptosporangiales</taxon>
        <taxon>Nocardiopsidaceae</taxon>
        <taxon>Spinactinospora</taxon>
    </lineage>
</organism>
<dbReference type="Gene3D" id="1.10.10.10">
    <property type="entry name" value="Winged helix-like DNA-binding domain superfamily/Winged helix DNA-binding domain"/>
    <property type="match status" value="1"/>
</dbReference>
<dbReference type="GO" id="GO:0003723">
    <property type="term" value="F:RNA binding"/>
    <property type="evidence" value="ECO:0007669"/>
    <property type="project" value="InterPro"/>
</dbReference>
<name>A0A852TMG9_9ACTN</name>
<feature type="domain" description="ANTAR" evidence="2">
    <location>
        <begin position="19"/>
        <end position="80"/>
    </location>
</feature>
<feature type="region of interest" description="Disordered" evidence="1">
    <location>
        <begin position="109"/>
        <end position="141"/>
    </location>
</feature>
<sequence>MDYQRKRRDLSAEALTAEIAGLQQRIIDLYGALGSRATIDQAIGAVMAVRQCDAEAARQSIARISQNTGIKLCDVAAEIVAGPDGVRTFEGSALSSKIRHTIATELNAAKRHHGDGTGSSTTPPILPWLASGKGCDSAQNPQRFGRTLLPYAVPRPRQP</sequence>
<dbReference type="SMART" id="SM01012">
    <property type="entry name" value="ANTAR"/>
    <property type="match status" value="1"/>
</dbReference>
<dbReference type="InterPro" id="IPR036388">
    <property type="entry name" value="WH-like_DNA-bd_sf"/>
</dbReference>
<dbReference type="EMBL" id="JACCCC010000001">
    <property type="protein sequence ID" value="NYE45486.1"/>
    <property type="molecule type" value="Genomic_DNA"/>
</dbReference>
<evidence type="ECO:0000313" key="3">
    <source>
        <dbReference type="EMBL" id="NYE45486.1"/>
    </source>
</evidence>
<dbReference type="SUPFAM" id="SSF52172">
    <property type="entry name" value="CheY-like"/>
    <property type="match status" value="1"/>
</dbReference>
<dbReference type="RefSeq" id="WP_179641694.1">
    <property type="nucleotide sequence ID" value="NZ_BAAAYY010000002.1"/>
</dbReference>
<dbReference type="InterPro" id="IPR005561">
    <property type="entry name" value="ANTAR"/>
</dbReference>
<evidence type="ECO:0000259" key="2">
    <source>
        <dbReference type="PROSITE" id="PS50921"/>
    </source>
</evidence>
<comment type="caution">
    <text evidence="3">The sequence shown here is derived from an EMBL/GenBank/DDBJ whole genome shotgun (WGS) entry which is preliminary data.</text>
</comment>
<evidence type="ECO:0000256" key="1">
    <source>
        <dbReference type="SAM" id="MobiDB-lite"/>
    </source>
</evidence>
<evidence type="ECO:0000313" key="4">
    <source>
        <dbReference type="Proteomes" id="UP000589036"/>
    </source>
</evidence>
<dbReference type="Proteomes" id="UP000589036">
    <property type="component" value="Unassembled WGS sequence"/>
</dbReference>
<dbReference type="InterPro" id="IPR011006">
    <property type="entry name" value="CheY-like_superfamily"/>
</dbReference>